<dbReference type="EMBL" id="JAAONZ010000022">
    <property type="protein sequence ID" value="NHO67944.1"/>
    <property type="molecule type" value="Genomic_DNA"/>
</dbReference>
<dbReference type="SUPFAM" id="SSF51735">
    <property type="entry name" value="NAD(P)-binding Rossmann-fold domains"/>
    <property type="match status" value="1"/>
</dbReference>
<dbReference type="Gene3D" id="3.40.50.10860">
    <property type="entry name" value="Leucine Dehydrogenase, chain A, domain 1"/>
    <property type="match status" value="1"/>
</dbReference>
<dbReference type="Pfam" id="PF08501">
    <property type="entry name" value="Shikimate_dh_N"/>
    <property type="match status" value="1"/>
</dbReference>
<dbReference type="InterPro" id="IPR046346">
    <property type="entry name" value="Aminoacid_DH-like_N_sf"/>
</dbReference>
<evidence type="ECO:0000313" key="13">
    <source>
        <dbReference type="Proteomes" id="UP000787472"/>
    </source>
</evidence>
<comment type="pathway">
    <text evidence="1 8">Metabolic intermediate biosynthesis; chorismate biosynthesis; chorismate from D-erythrose 4-phosphate and phosphoenolpyruvate: step 4/7.</text>
</comment>
<accession>A0A9E5MP77</accession>
<keyword evidence="6 8" id="KW-0057">Aromatic amino acid biosynthesis</keyword>
<dbReference type="FunFam" id="3.40.50.720:FF:000104">
    <property type="entry name" value="Shikimate dehydrogenase (NADP(+))"/>
    <property type="match status" value="1"/>
</dbReference>
<feature type="binding site" evidence="8">
    <location>
        <position position="77"/>
    </location>
    <ligand>
        <name>NADP(+)</name>
        <dbReference type="ChEBI" id="CHEBI:58349"/>
    </ligand>
</feature>
<dbReference type="GO" id="GO:0005829">
    <property type="term" value="C:cytosol"/>
    <property type="evidence" value="ECO:0007669"/>
    <property type="project" value="TreeGrafter"/>
</dbReference>
<evidence type="ECO:0000259" key="10">
    <source>
        <dbReference type="Pfam" id="PF08501"/>
    </source>
</evidence>
<feature type="domain" description="Shikimate dehydrogenase substrate binding N-terminal" evidence="10">
    <location>
        <begin position="6"/>
        <end position="88"/>
    </location>
</feature>
<feature type="binding site" evidence="8">
    <location>
        <begin position="127"/>
        <end position="131"/>
    </location>
    <ligand>
        <name>NADP(+)</name>
        <dbReference type="ChEBI" id="CHEBI:58349"/>
    </ligand>
</feature>
<keyword evidence="13" id="KW-1185">Reference proteome</keyword>
<feature type="binding site" evidence="8">
    <location>
        <begin position="14"/>
        <end position="16"/>
    </location>
    <ligand>
        <name>shikimate</name>
        <dbReference type="ChEBI" id="CHEBI:36208"/>
    </ligand>
</feature>
<dbReference type="Pfam" id="PF18317">
    <property type="entry name" value="SDH_C"/>
    <property type="match status" value="1"/>
</dbReference>
<dbReference type="Proteomes" id="UP000787472">
    <property type="component" value="Unassembled WGS sequence"/>
</dbReference>
<keyword evidence="4 8" id="KW-0521">NADP</keyword>
<feature type="binding site" evidence="8">
    <location>
        <position position="246"/>
    </location>
    <ligand>
        <name>shikimate</name>
        <dbReference type="ChEBI" id="CHEBI:36208"/>
    </ligand>
</feature>
<keyword evidence="3 8" id="KW-0028">Amino-acid biosynthesis</keyword>
<feature type="binding site" evidence="8">
    <location>
        <position position="215"/>
    </location>
    <ligand>
        <name>NADP(+)</name>
        <dbReference type="ChEBI" id="CHEBI:58349"/>
    </ligand>
</feature>
<reference evidence="12" key="1">
    <citation type="submission" date="2020-03" db="EMBL/GenBank/DDBJ databases">
        <authorList>
            <person name="Guo F."/>
        </authorList>
    </citation>
    <scope>NUCLEOTIDE SEQUENCE</scope>
    <source>
        <strain evidence="12">JCM 30134</strain>
    </source>
</reference>
<comment type="caution">
    <text evidence="12">The sequence shown here is derived from an EMBL/GenBank/DDBJ whole genome shotgun (WGS) entry which is preliminary data.</text>
</comment>
<dbReference type="GO" id="GO:0008652">
    <property type="term" value="P:amino acid biosynthetic process"/>
    <property type="evidence" value="ECO:0007669"/>
    <property type="project" value="UniProtKB-KW"/>
</dbReference>
<feature type="binding site" evidence="8">
    <location>
        <position position="86"/>
    </location>
    <ligand>
        <name>shikimate</name>
        <dbReference type="ChEBI" id="CHEBI:36208"/>
    </ligand>
</feature>
<dbReference type="FunFam" id="3.40.50.10860:FF:000006">
    <property type="entry name" value="Shikimate dehydrogenase (NADP(+))"/>
    <property type="match status" value="1"/>
</dbReference>
<comment type="function">
    <text evidence="8">Involved in the biosynthesis of the chorismate, which leads to the biosynthesis of aromatic amino acids. Catalyzes the reversible NADPH linked reduction of 3-dehydroshikimate (DHSA) to yield shikimate (SA).</text>
</comment>
<dbReference type="CDD" id="cd01065">
    <property type="entry name" value="NAD_bind_Shikimate_DH"/>
    <property type="match status" value="1"/>
</dbReference>
<dbReference type="InterPro" id="IPR022893">
    <property type="entry name" value="Shikimate_DH_fam"/>
</dbReference>
<dbReference type="RefSeq" id="WP_167191480.1">
    <property type="nucleotide sequence ID" value="NZ_JAAONZ010000022.1"/>
</dbReference>
<comment type="catalytic activity">
    <reaction evidence="7 8">
        <text>shikimate + NADP(+) = 3-dehydroshikimate + NADPH + H(+)</text>
        <dbReference type="Rhea" id="RHEA:17737"/>
        <dbReference type="ChEBI" id="CHEBI:15378"/>
        <dbReference type="ChEBI" id="CHEBI:16630"/>
        <dbReference type="ChEBI" id="CHEBI:36208"/>
        <dbReference type="ChEBI" id="CHEBI:57783"/>
        <dbReference type="ChEBI" id="CHEBI:58349"/>
        <dbReference type="EC" id="1.1.1.25"/>
    </reaction>
</comment>
<dbReference type="HAMAP" id="MF_00222">
    <property type="entry name" value="Shikimate_DH_AroE"/>
    <property type="match status" value="1"/>
</dbReference>
<feature type="active site" description="Proton acceptor" evidence="8">
    <location>
        <position position="65"/>
    </location>
</feature>
<dbReference type="PANTHER" id="PTHR21089">
    <property type="entry name" value="SHIKIMATE DEHYDROGENASE"/>
    <property type="match status" value="1"/>
</dbReference>
<evidence type="ECO:0000256" key="4">
    <source>
        <dbReference type="ARBA" id="ARBA00022857"/>
    </source>
</evidence>
<dbReference type="GO" id="GO:0009073">
    <property type="term" value="P:aromatic amino acid family biosynthetic process"/>
    <property type="evidence" value="ECO:0007669"/>
    <property type="project" value="UniProtKB-KW"/>
</dbReference>
<evidence type="ECO:0000313" key="12">
    <source>
        <dbReference type="EMBL" id="NHO67944.1"/>
    </source>
</evidence>
<keyword evidence="5 8" id="KW-0560">Oxidoreductase</keyword>
<sequence>MDQYRVYGNPIAQSKSPQIHQQFANQTGESLNYEKQLVPVNGFADAAKAFFAEGGCGLNITVPFKLEAFQFATRLTERARNAGAVNTLKALDNGDILGDNTDGQGMVSDIVNHLGWSLKDKTVLLLGAGGAVRGVLQPLLEQEPTKVVIANRTVAKALTLVREFKRYGKVQACGFADLAGQQFDVVINGTSASLSGDLPPLPEHLLSEQAVCYDMMYGAEPTVFMQWASAHGATSVADGLGMLVGQAAEAFYLWRRVKPEVAPVIQSLRAQLIHS</sequence>
<gene>
    <name evidence="8 12" type="primary">aroE</name>
    <name evidence="12" type="ORF">G8770_20545</name>
</gene>
<dbReference type="Gene3D" id="3.40.50.720">
    <property type="entry name" value="NAD(P)-binding Rossmann-like Domain"/>
    <property type="match status" value="1"/>
</dbReference>
<evidence type="ECO:0000259" key="9">
    <source>
        <dbReference type="Pfam" id="PF01488"/>
    </source>
</evidence>
<protein>
    <recommendedName>
        <fullName evidence="2 8">Shikimate dehydrogenase (NADP(+))</fullName>
        <shortName evidence="8">SDH</shortName>
        <ecNumber evidence="2 8">1.1.1.25</ecNumber>
    </recommendedName>
</protein>
<feature type="domain" description="Quinate/shikimate 5-dehydrogenase/glutamyl-tRNA reductase" evidence="9">
    <location>
        <begin position="117"/>
        <end position="193"/>
    </location>
</feature>
<dbReference type="EC" id="1.1.1.25" evidence="2 8"/>
<dbReference type="PANTHER" id="PTHR21089:SF1">
    <property type="entry name" value="BIFUNCTIONAL 3-DEHYDROQUINATE DEHYDRATASE_SHIKIMATE DEHYDROGENASE, CHLOROPLASTIC"/>
    <property type="match status" value="1"/>
</dbReference>
<feature type="binding site" evidence="8">
    <location>
        <begin position="151"/>
        <end position="156"/>
    </location>
    <ligand>
        <name>NADP(+)</name>
        <dbReference type="ChEBI" id="CHEBI:58349"/>
    </ligand>
</feature>
<dbReference type="InterPro" id="IPR006151">
    <property type="entry name" value="Shikm_DH/Glu-tRNA_Rdtase"/>
</dbReference>
<feature type="domain" description="SDH C-terminal" evidence="11">
    <location>
        <begin position="239"/>
        <end position="269"/>
    </location>
</feature>
<evidence type="ECO:0000256" key="5">
    <source>
        <dbReference type="ARBA" id="ARBA00023002"/>
    </source>
</evidence>
<name>A0A9E5MP77_9GAMM</name>
<feature type="binding site" evidence="8">
    <location>
        <position position="239"/>
    </location>
    <ligand>
        <name>NADP(+)</name>
        <dbReference type="ChEBI" id="CHEBI:58349"/>
    </ligand>
</feature>
<dbReference type="NCBIfam" id="TIGR00507">
    <property type="entry name" value="aroE"/>
    <property type="match status" value="1"/>
</dbReference>
<evidence type="ECO:0000256" key="7">
    <source>
        <dbReference type="ARBA" id="ARBA00049442"/>
    </source>
</evidence>
<feature type="binding site" evidence="8">
    <location>
        <position position="217"/>
    </location>
    <ligand>
        <name>shikimate</name>
        <dbReference type="ChEBI" id="CHEBI:36208"/>
    </ligand>
</feature>
<evidence type="ECO:0000256" key="3">
    <source>
        <dbReference type="ARBA" id="ARBA00022605"/>
    </source>
</evidence>
<comment type="similarity">
    <text evidence="8">Belongs to the shikimate dehydrogenase family.</text>
</comment>
<evidence type="ECO:0000259" key="11">
    <source>
        <dbReference type="Pfam" id="PF18317"/>
    </source>
</evidence>
<dbReference type="AlphaFoldDB" id="A0A9E5MP77"/>
<organism evidence="12 13">
    <name type="scientific">Pseudomaricurvus hydrocarbonicus</name>
    <dbReference type="NCBI Taxonomy" id="1470433"/>
    <lineage>
        <taxon>Bacteria</taxon>
        <taxon>Pseudomonadati</taxon>
        <taxon>Pseudomonadota</taxon>
        <taxon>Gammaproteobacteria</taxon>
        <taxon>Cellvibrionales</taxon>
        <taxon>Cellvibrionaceae</taxon>
        <taxon>Pseudomaricurvus</taxon>
    </lineage>
</organism>
<dbReference type="GO" id="GO:0004764">
    <property type="term" value="F:shikimate 3-dehydrogenase (NADP+) activity"/>
    <property type="evidence" value="ECO:0007669"/>
    <property type="project" value="UniProtKB-UniRule"/>
</dbReference>
<comment type="subunit">
    <text evidence="8">Homodimer.</text>
</comment>
<dbReference type="InterPro" id="IPR041121">
    <property type="entry name" value="SDH_C"/>
</dbReference>
<dbReference type="GO" id="GO:0009423">
    <property type="term" value="P:chorismate biosynthetic process"/>
    <property type="evidence" value="ECO:0007669"/>
    <property type="project" value="UniProtKB-UniRule"/>
</dbReference>
<dbReference type="SUPFAM" id="SSF53223">
    <property type="entry name" value="Aminoacid dehydrogenase-like, N-terminal domain"/>
    <property type="match status" value="1"/>
</dbReference>
<dbReference type="InterPro" id="IPR036291">
    <property type="entry name" value="NAD(P)-bd_dom_sf"/>
</dbReference>
<evidence type="ECO:0000256" key="2">
    <source>
        <dbReference type="ARBA" id="ARBA00012962"/>
    </source>
</evidence>
<dbReference type="Pfam" id="PF01488">
    <property type="entry name" value="Shikimate_DH"/>
    <property type="match status" value="1"/>
</dbReference>
<feature type="binding site" evidence="8">
    <location>
        <position position="61"/>
    </location>
    <ligand>
        <name>shikimate</name>
        <dbReference type="ChEBI" id="CHEBI:36208"/>
    </ligand>
</feature>
<dbReference type="InterPro" id="IPR011342">
    <property type="entry name" value="Shikimate_DH"/>
</dbReference>
<feature type="binding site" evidence="8">
    <location>
        <position position="102"/>
    </location>
    <ligand>
        <name>shikimate</name>
        <dbReference type="ChEBI" id="CHEBI:36208"/>
    </ligand>
</feature>
<evidence type="ECO:0000256" key="8">
    <source>
        <dbReference type="HAMAP-Rule" id="MF_00222"/>
    </source>
</evidence>
<proteinExistence type="inferred from homology"/>
<evidence type="ECO:0000256" key="6">
    <source>
        <dbReference type="ARBA" id="ARBA00023141"/>
    </source>
</evidence>
<dbReference type="InterPro" id="IPR013708">
    <property type="entry name" value="Shikimate_DH-bd_N"/>
</dbReference>
<dbReference type="NCBIfam" id="NF001310">
    <property type="entry name" value="PRK00258.1-2"/>
    <property type="match status" value="1"/>
</dbReference>
<dbReference type="GO" id="GO:0050661">
    <property type="term" value="F:NADP binding"/>
    <property type="evidence" value="ECO:0007669"/>
    <property type="project" value="InterPro"/>
</dbReference>
<evidence type="ECO:0000256" key="1">
    <source>
        <dbReference type="ARBA" id="ARBA00004871"/>
    </source>
</evidence>
<dbReference type="GO" id="GO:0019632">
    <property type="term" value="P:shikimate metabolic process"/>
    <property type="evidence" value="ECO:0007669"/>
    <property type="project" value="InterPro"/>
</dbReference>